<accession>A0A915EBM2</accession>
<dbReference type="PROSITE" id="PS51273">
    <property type="entry name" value="GATASE_TYPE_1"/>
    <property type="match status" value="1"/>
</dbReference>
<dbReference type="Gene3D" id="3.40.50.880">
    <property type="match status" value="1"/>
</dbReference>
<evidence type="ECO:0000313" key="1">
    <source>
        <dbReference type="Proteomes" id="UP000887574"/>
    </source>
</evidence>
<dbReference type="GO" id="GO:0005737">
    <property type="term" value="C:cytoplasm"/>
    <property type="evidence" value="ECO:0007669"/>
    <property type="project" value="TreeGrafter"/>
</dbReference>
<dbReference type="SUPFAM" id="SSF52317">
    <property type="entry name" value="Class I glutamine amidotransferase-like"/>
    <property type="match status" value="1"/>
</dbReference>
<dbReference type="WBParaSite" id="jg4445">
    <property type="protein sequence ID" value="jg4445"/>
    <property type="gene ID" value="jg4445"/>
</dbReference>
<dbReference type="CDD" id="cd01740">
    <property type="entry name" value="GATase1_FGAR_AT"/>
    <property type="match status" value="1"/>
</dbReference>
<dbReference type="Pfam" id="PF13507">
    <property type="entry name" value="GATase_5"/>
    <property type="match status" value="1"/>
</dbReference>
<protein>
    <submittedName>
        <fullName evidence="2">Phosphoribosylformylglycinamidine synthase</fullName>
    </submittedName>
</protein>
<keyword evidence="1" id="KW-1185">Reference proteome</keyword>
<name>A0A915EBM2_9BILA</name>
<dbReference type="GO" id="GO:0004642">
    <property type="term" value="F:phosphoribosylformylglycinamidine synthase activity"/>
    <property type="evidence" value="ECO:0007669"/>
    <property type="project" value="TreeGrafter"/>
</dbReference>
<dbReference type="SMART" id="SM01211">
    <property type="entry name" value="GATase_5"/>
    <property type="match status" value="1"/>
</dbReference>
<organism evidence="1 2">
    <name type="scientific">Ditylenchus dipsaci</name>
    <dbReference type="NCBI Taxonomy" id="166011"/>
    <lineage>
        <taxon>Eukaryota</taxon>
        <taxon>Metazoa</taxon>
        <taxon>Ecdysozoa</taxon>
        <taxon>Nematoda</taxon>
        <taxon>Chromadorea</taxon>
        <taxon>Rhabditida</taxon>
        <taxon>Tylenchina</taxon>
        <taxon>Tylenchomorpha</taxon>
        <taxon>Sphaerularioidea</taxon>
        <taxon>Anguinidae</taxon>
        <taxon>Anguininae</taxon>
        <taxon>Ditylenchus</taxon>
    </lineage>
</organism>
<dbReference type="PANTHER" id="PTHR10099">
    <property type="entry name" value="PHOSPHORIBOSYLFORMYLGLYCINAMIDINE SYNTHASE"/>
    <property type="match status" value="1"/>
</dbReference>
<dbReference type="Proteomes" id="UP000887574">
    <property type="component" value="Unplaced"/>
</dbReference>
<dbReference type="InterPro" id="IPR029062">
    <property type="entry name" value="Class_I_gatase-like"/>
</dbReference>
<dbReference type="AlphaFoldDB" id="A0A915EBM2"/>
<evidence type="ECO:0000313" key="2">
    <source>
        <dbReference type="WBParaSite" id="jg4445"/>
    </source>
</evidence>
<dbReference type="PANTHER" id="PTHR10099:SF1">
    <property type="entry name" value="PHOSPHORIBOSYLFORMYLGLYCINAMIDINE SYNTHASE"/>
    <property type="match status" value="1"/>
</dbReference>
<sequence length="325" mass="36640">MWEETSDNLQTMQLASKCVEQQANWRQTQNHIQYSANFDYQGAMNVLKNVFTEAPKIAILREEGSNGDREMAAAFMMAGFQAYDLTMQDILEASSHSKDLLKQFQGIAFVGGFSYGDVLGSAKGWAASIKFNQNVTQMFAEFRSNPKTFSLGVCNGCQLMTLLGFVGAEPSKEGWSEPNVFLDDNESGRFYSGFNTVRIEKSNSILLTGMQDAVLGVWCSHGEGKFVYKKPHVFDELLRNGCVSLRYCNNHGQPTMQYPDNPNGSQECVAGLCSLDGRHLALMPHPDRSFLSWQWPNYPWTNEEKSLNSPWMKLFLNAFEWCISQ</sequence>
<dbReference type="GO" id="GO:0006164">
    <property type="term" value="P:purine nucleotide biosynthetic process"/>
    <property type="evidence" value="ECO:0007669"/>
    <property type="project" value="TreeGrafter"/>
</dbReference>
<proteinExistence type="predicted"/>
<reference evidence="2" key="1">
    <citation type="submission" date="2022-11" db="UniProtKB">
        <authorList>
            <consortium name="WormBaseParasite"/>
        </authorList>
    </citation>
    <scope>IDENTIFICATION</scope>
</reference>